<proteinExistence type="predicted"/>
<dbReference type="CDD" id="cd06257">
    <property type="entry name" value="DnaJ"/>
    <property type="match status" value="1"/>
</dbReference>
<dbReference type="SUPFAM" id="SSF46565">
    <property type="entry name" value="Chaperone J-domain"/>
    <property type="match status" value="1"/>
</dbReference>
<dbReference type="InterPro" id="IPR050817">
    <property type="entry name" value="DjlA_DnaK_co-chaperone"/>
</dbReference>
<dbReference type="PANTHER" id="PTHR24074">
    <property type="entry name" value="CO-CHAPERONE PROTEIN DJLA"/>
    <property type="match status" value="1"/>
</dbReference>
<evidence type="ECO:0000259" key="1">
    <source>
        <dbReference type="PROSITE" id="PS50076"/>
    </source>
</evidence>
<dbReference type="Gene3D" id="1.10.287.110">
    <property type="entry name" value="DnaJ domain"/>
    <property type="match status" value="1"/>
</dbReference>
<dbReference type="EMBL" id="CM026429">
    <property type="protein sequence ID" value="KAG0565134.1"/>
    <property type="molecule type" value="Genomic_DNA"/>
</dbReference>
<evidence type="ECO:0000313" key="3">
    <source>
        <dbReference type="Proteomes" id="UP000822688"/>
    </source>
</evidence>
<dbReference type="Pfam" id="PF00226">
    <property type="entry name" value="DnaJ"/>
    <property type="match status" value="1"/>
</dbReference>
<dbReference type="Proteomes" id="UP000822688">
    <property type="component" value="Chromosome 8"/>
</dbReference>
<dbReference type="SMART" id="SM00271">
    <property type="entry name" value="DnaJ"/>
    <property type="match status" value="1"/>
</dbReference>
<feature type="domain" description="J" evidence="1">
    <location>
        <begin position="51"/>
        <end position="119"/>
    </location>
</feature>
<evidence type="ECO:0000313" key="2">
    <source>
        <dbReference type="EMBL" id="KAG0565134.1"/>
    </source>
</evidence>
<name>A0A8T0H435_CERPU</name>
<sequence>MKTTITIPTLQSAFQRKLLEPSSFKNAGAVSFTSNPRQKFNYGMVRASIQNPHTVLGVAPGASKSDIKKAYKRLALEYHPDVCKGNNCATDFREINSAYKTLLDTTTPQPTEFEDDSSGNMEGFMGVDNDFWDEWEDWMGWEGAGTLDYSNHINNSM</sequence>
<keyword evidence="3" id="KW-1185">Reference proteome</keyword>
<reference evidence="2" key="1">
    <citation type="submission" date="2020-06" db="EMBL/GenBank/DDBJ databases">
        <title>WGS assembly of Ceratodon purpureus strain R40.</title>
        <authorList>
            <person name="Carey S.B."/>
            <person name="Jenkins J."/>
            <person name="Shu S."/>
            <person name="Lovell J.T."/>
            <person name="Sreedasyam A."/>
            <person name="Maumus F."/>
            <person name="Tiley G.P."/>
            <person name="Fernandez-Pozo N."/>
            <person name="Barry K."/>
            <person name="Chen C."/>
            <person name="Wang M."/>
            <person name="Lipzen A."/>
            <person name="Daum C."/>
            <person name="Saski C.A."/>
            <person name="Payton A.C."/>
            <person name="Mcbreen J.C."/>
            <person name="Conrad R.E."/>
            <person name="Kollar L.M."/>
            <person name="Olsson S."/>
            <person name="Huttunen S."/>
            <person name="Landis J.B."/>
            <person name="Wickett N.J."/>
            <person name="Johnson M.G."/>
            <person name="Rensing S.A."/>
            <person name="Grimwood J."/>
            <person name="Schmutz J."/>
            <person name="Mcdaniel S.F."/>
        </authorList>
    </citation>
    <scope>NUCLEOTIDE SEQUENCE</scope>
    <source>
        <strain evidence="2">R40</strain>
    </source>
</reference>
<dbReference type="PROSITE" id="PS50076">
    <property type="entry name" value="DNAJ_2"/>
    <property type="match status" value="1"/>
</dbReference>
<dbReference type="InterPro" id="IPR001623">
    <property type="entry name" value="DnaJ_domain"/>
</dbReference>
<dbReference type="AlphaFoldDB" id="A0A8T0H435"/>
<accession>A0A8T0H435</accession>
<gene>
    <name evidence="2" type="ORF">KC19_8G167400</name>
</gene>
<protein>
    <recommendedName>
        <fullName evidence="1">J domain-containing protein</fullName>
    </recommendedName>
</protein>
<organism evidence="2 3">
    <name type="scientific">Ceratodon purpureus</name>
    <name type="common">Fire moss</name>
    <name type="synonym">Dicranum purpureum</name>
    <dbReference type="NCBI Taxonomy" id="3225"/>
    <lineage>
        <taxon>Eukaryota</taxon>
        <taxon>Viridiplantae</taxon>
        <taxon>Streptophyta</taxon>
        <taxon>Embryophyta</taxon>
        <taxon>Bryophyta</taxon>
        <taxon>Bryophytina</taxon>
        <taxon>Bryopsida</taxon>
        <taxon>Dicranidae</taxon>
        <taxon>Pseudoditrichales</taxon>
        <taxon>Ditrichaceae</taxon>
        <taxon>Ceratodon</taxon>
    </lineage>
</organism>
<comment type="caution">
    <text evidence="2">The sequence shown here is derived from an EMBL/GenBank/DDBJ whole genome shotgun (WGS) entry which is preliminary data.</text>
</comment>
<dbReference type="PRINTS" id="PR00625">
    <property type="entry name" value="JDOMAIN"/>
</dbReference>
<dbReference type="InterPro" id="IPR036869">
    <property type="entry name" value="J_dom_sf"/>
</dbReference>